<evidence type="ECO:0000313" key="3">
    <source>
        <dbReference type="Proteomes" id="UP000610124"/>
    </source>
</evidence>
<evidence type="ECO:0000313" key="2">
    <source>
        <dbReference type="EMBL" id="GGU62761.1"/>
    </source>
</evidence>
<comment type="caution">
    <text evidence="2">The sequence shown here is derived from an EMBL/GenBank/DDBJ whole genome shotgun (WGS) entry which is preliminary data.</text>
</comment>
<name>A0A8H9HFX6_KITAU</name>
<dbReference type="EMBL" id="BMUB01000002">
    <property type="protein sequence ID" value="GGU62761.1"/>
    <property type="molecule type" value="Genomic_DNA"/>
</dbReference>
<accession>A0A8H9HFX6</accession>
<evidence type="ECO:0000256" key="1">
    <source>
        <dbReference type="SAM" id="MobiDB-lite"/>
    </source>
</evidence>
<sequence>MYMELYVTNNGEARIRLPGSAARGGVDGARPGPRTPDGSDQRQVKVPAGWDQAGVPLLSGGAVAVPDTRMVAVGGGVARAGAAQIRRRVKASVGWPEAAAARPPESR</sequence>
<dbReference type="AlphaFoldDB" id="A0A8H9HFX6"/>
<gene>
    <name evidence="2" type="ORF">GCM10010502_12000</name>
</gene>
<organism evidence="2 3">
    <name type="scientific">Kitasatospora aureofaciens</name>
    <name type="common">Streptomyces aureofaciens</name>
    <dbReference type="NCBI Taxonomy" id="1894"/>
    <lineage>
        <taxon>Bacteria</taxon>
        <taxon>Bacillati</taxon>
        <taxon>Actinomycetota</taxon>
        <taxon>Actinomycetes</taxon>
        <taxon>Kitasatosporales</taxon>
        <taxon>Streptomycetaceae</taxon>
        <taxon>Kitasatospora</taxon>
    </lineage>
</organism>
<reference evidence="2" key="1">
    <citation type="journal article" date="2014" name="Int. J. Syst. Evol. Microbiol.">
        <title>Complete genome sequence of Corynebacterium casei LMG S-19264T (=DSM 44701T), isolated from a smear-ripened cheese.</title>
        <authorList>
            <consortium name="US DOE Joint Genome Institute (JGI-PGF)"/>
            <person name="Walter F."/>
            <person name="Albersmeier A."/>
            <person name="Kalinowski J."/>
            <person name="Ruckert C."/>
        </authorList>
    </citation>
    <scope>NUCLEOTIDE SEQUENCE</scope>
    <source>
        <strain evidence="2">JCM 4434</strain>
    </source>
</reference>
<protein>
    <submittedName>
        <fullName evidence="2">Uncharacterized protein</fullName>
    </submittedName>
</protein>
<proteinExistence type="predicted"/>
<feature type="region of interest" description="Disordered" evidence="1">
    <location>
        <begin position="18"/>
        <end position="43"/>
    </location>
</feature>
<dbReference type="Proteomes" id="UP000610124">
    <property type="component" value="Unassembled WGS sequence"/>
</dbReference>
<reference evidence="2" key="2">
    <citation type="submission" date="2020-09" db="EMBL/GenBank/DDBJ databases">
        <authorList>
            <person name="Sun Q."/>
            <person name="Ohkuma M."/>
        </authorList>
    </citation>
    <scope>NUCLEOTIDE SEQUENCE</scope>
    <source>
        <strain evidence="2">JCM 4434</strain>
    </source>
</reference>